<dbReference type="Pfam" id="PF00872">
    <property type="entry name" value="Transposase_mut"/>
    <property type="match status" value="1"/>
</dbReference>
<evidence type="ECO:0000256" key="4">
    <source>
        <dbReference type="ARBA" id="ARBA00023125"/>
    </source>
</evidence>
<gene>
    <name evidence="6" type="ORF">QBE54_05785</name>
</gene>
<keyword evidence="5" id="KW-0233">DNA recombination</keyword>
<keyword evidence="4" id="KW-0238">DNA-binding</keyword>
<evidence type="ECO:0000256" key="2">
    <source>
        <dbReference type="ARBA" id="ARBA00010961"/>
    </source>
</evidence>
<name>A0ABZ2YAB8_9BACT</name>
<accession>A0ABZ2YAB8</accession>
<protein>
    <submittedName>
        <fullName evidence="6">Transposase</fullName>
    </submittedName>
</protein>
<keyword evidence="3" id="KW-0815">Transposition</keyword>
<dbReference type="InterPro" id="IPR001207">
    <property type="entry name" value="Transposase_mutator"/>
</dbReference>
<comment type="function">
    <text evidence="1">Required for the transposition of the insertion element.</text>
</comment>
<dbReference type="EMBL" id="CP121689">
    <property type="protein sequence ID" value="WZL75111.1"/>
    <property type="molecule type" value="Genomic_DNA"/>
</dbReference>
<comment type="similarity">
    <text evidence="2">Belongs to the transposase mutator family.</text>
</comment>
<evidence type="ECO:0000313" key="7">
    <source>
        <dbReference type="Proteomes" id="UP001461341"/>
    </source>
</evidence>
<evidence type="ECO:0000256" key="1">
    <source>
        <dbReference type="ARBA" id="ARBA00002190"/>
    </source>
</evidence>
<sequence length="53" mass="6185">MTQYQVTIDSEILCLVKAVEIHFQGVTWQRCQTHFVRNLLDACPKSLQRELHG</sequence>
<evidence type="ECO:0000256" key="3">
    <source>
        <dbReference type="ARBA" id="ARBA00022578"/>
    </source>
</evidence>
<evidence type="ECO:0000313" key="6">
    <source>
        <dbReference type="EMBL" id="WZL75111.1"/>
    </source>
</evidence>
<keyword evidence="7" id="KW-1185">Reference proteome</keyword>
<dbReference type="Proteomes" id="UP001461341">
    <property type="component" value="Chromosome"/>
</dbReference>
<proteinExistence type="inferred from homology"/>
<reference evidence="6 7" key="1">
    <citation type="submission" date="2023-03" db="EMBL/GenBank/DDBJ databases">
        <title>Novel Species.</title>
        <authorList>
            <person name="Ma S."/>
        </authorList>
    </citation>
    <scope>NUCLEOTIDE SEQUENCE [LARGE SCALE GENOMIC DNA]</scope>
    <source>
        <strain evidence="6 7">B11</strain>
    </source>
</reference>
<evidence type="ECO:0000256" key="5">
    <source>
        <dbReference type="ARBA" id="ARBA00023172"/>
    </source>
</evidence>
<organism evidence="6 7">
    <name type="scientific">Thermatribacter velox</name>
    <dbReference type="NCBI Taxonomy" id="3039681"/>
    <lineage>
        <taxon>Bacteria</taxon>
        <taxon>Pseudomonadati</taxon>
        <taxon>Atribacterota</taxon>
        <taxon>Atribacteria</taxon>
        <taxon>Atribacterales</taxon>
        <taxon>Thermatribacteraceae</taxon>
        <taxon>Thermatribacter</taxon>
    </lineage>
</organism>